<dbReference type="Pfam" id="PF09954">
    <property type="entry name" value="DUF2188"/>
    <property type="match status" value="1"/>
</dbReference>
<protein>
    <submittedName>
        <fullName evidence="1">DUF2188 domain-containing protein</fullName>
    </submittedName>
</protein>
<comment type="caution">
    <text evidence="1">The sequence shown here is derived from an EMBL/GenBank/DDBJ whole genome shotgun (WGS) entry which is preliminary data.</text>
</comment>
<keyword evidence="2" id="KW-1185">Reference proteome</keyword>
<reference evidence="1 2" key="1">
    <citation type="submission" date="2023-09" db="EMBL/GenBank/DDBJ databases">
        <authorList>
            <person name="Rey-Velasco X."/>
        </authorList>
    </citation>
    <scope>NUCLEOTIDE SEQUENCE [LARGE SCALE GENOMIC DNA]</scope>
    <source>
        <strain evidence="1 2">F297</strain>
    </source>
</reference>
<gene>
    <name evidence="1" type="ORF">RM529_11865</name>
</gene>
<proteinExistence type="predicted"/>
<dbReference type="InterPro" id="IPR018691">
    <property type="entry name" value="DUF2188"/>
</dbReference>
<evidence type="ECO:0000313" key="2">
    <source>
        <dbReference type="Proteomes" id="UP001248819"/>
    </source>
</evidence>
<dbReference type="Proteomes" id="UP001248819">
    <property type="component" value="Unassembled WGS sequence"/>
</dbReference>
<organism evidence="1 2">
    <name type="scientific">Autumnicola edwardsiae</name>
    <dbReference type="NCBI Taxonomy" id="3075594"/>
    <lineage>
        <taxon>Bacteria</taxon>
        <taxon>Pseudomonadati</taxon>
        <taxon>Bacteroidota</taxon>
        <taxon>Flavobacteriia</taxon>
        <taxon>Flavobacteriales</taxon>
        <taxon>Flavobacteriaceae</taxon>
        <taxon>Autumnicola</taxon>
    </lineage>
</organism>
<sequence>MSKKSIYTKKLGSRVATSARPVKSGKYHVITGEGENWSVVADGSTRATKVFPTRISAIEFAKKTADRIEGEVIIHKKTGEIEERVSLVK</sequence>
<dbReference type="RefSeq" id="WP_311485006.1">
    <property type="nucleotide sequence ID" value="NZ_JAVRHP010000064.1"/>
</dbReference>
<accession>A0ABU3CWV9</accession>
<evidence type="ECO:0000313" key="1">
    <source>
        <dbReference type="EMBL" id="MDT0650850.1"/>
    </source>
</evidence>
<name>A0ABU3CWV9_9FLAO</name>
<dbReference type="EMBL" id="JAVRHP010000064">
    <property type="protein sequence ID" value="MDT0650850.1"/>
    <property type="molecule type" value="Genomic_DNA"/>
</dbReference>